<dbReference type="EMBL" id="JACGCI010000095">
    <property type="protein sequence ID" value="KAF6746163.1"/>
    <property type="molecule type" value="Genomic_DNA"/>
</dbReference>
<evidence type="ECO:0000256" key="1">
    <source>
        <dbReference type="SAM" id="Phobius"/>
    </source>
</evidence>
<sequence>MAAVRIKARHTRLRVRTSETAPHWSLVVALGTLSIQAKLHSPRVQVKHRWEGVNKLQPSPNIFLGSALNILSLYISMLLNKVLGRKTCTQTNPPNAKVDNALNIWEENQVYLTRTHYRWLASVALRAVKAQNILVEVVGRGTLVISLVWRMKGYRGNVGKALHKTSHSGFAVSVPAGPGS</sequence>
<evidence type="ECO:0000313" key="2">
    <source>
        <dbReference type="EMBL" id="KAF6746163.1"/>
    </source>
</evidence>
<evidence type="ECO:0000313" key="3">
    <source>
        <dbReference type="Proteomes" id="UP000521943"/>
    </source>
</evidence>
<comment type="caution">
    <text evidence="2">The sequence shown here is derived from an EMBL/GenBank/DDBJ whole genome shotgun (WGS) entry which is preliminary data.</text>
</comment>
<feature type="transmembrane region" description="Helical" evidence="1">
    <location>
        <begin position="59"/>
        <end position="79"/>
    </location>
</feature>
<reference evidence="2 3" key="1">
    <citation type="submission" date="2020-07" db="EMBL/GenBank/DDBJ databases">
        <title>Comparative genomics of pyrophilous fungi reveals a link between fire events and developmental genes.</title>
        <authorList>
            <consortium name="DOE Joint Genome Institute"/>
            <person name="Steindorff A.S."/>
            <person name="Carver A."/>
            <person name="Calhoun S."/>
            <person name="Stillman K."/>
            <person name="Liu H."/>
            <person name="Lipzen A."/>
            <person name="Pangilinan J."/>
            <person name="Labutti K."/>
            <person name="Bruns T.D."/>
            <person name="Grigoriev I.V."/>
        </authorList>
    </citation>
    <scope>NUCLEOTIDE SEQUENCE [LARGE SCALE GENOMIC DNA]</scope>
    <source>
        <strain evidence="2 3">CBS 144469</strain>
    </source>
</reference>
<protein>
    <submittedName>
        <fullName evidence="2">Uncharacterized protein</fullName>
    </submittedName>
</protein>
<keyword evidence="3" id="KW-1185">Reference proteome</keyword>
<feature type="transmembrane region" description="Helical" evidence="1">
    <location>
        <begin position="21"/>
        <end position="39"/>
    </location>
</feature>
<keyword evidence="1" id="KW-1133">Transmembrane helix</keyword>
<gene>
    <name evidence="2" type="ORF">DFP72DRAFT_855615</name>
</gene>
<organism evidence="2 3">
    <name type="scientific">Ephemerocybe angulata</name>
    <dbReference type="NCBI Taxonomy" id="980116"/>
    <lineage>
        <taxon>Eukaryota</taxon>
        <taxon>Fungi</taxon>
        <taxon>Dikarya</taxon>
        <taxon>Basidiomycota</taxon>
        <taxon>Agaricomycotina</taxon>
        <taxon>Agaricomycetes</taxon>
        <taxon>Agaricomycetidae</taxon>
        <taxon>Agaricales</taxon>
        <taxon>Agaricineae</taxon>
        <taxon>Psathyrellaceae</taxon>
        <taxon>Ephemerocybe</taxon>
    </lineage>
</organism>
<accession>A0A8H6LW75</accession>
<keyword evidence="1" id="KW-0472">Membrane</keyword>
<proteinExistence type="predicted"/>
<name>A0A8H6LW75_9AGAR</name>
<keyword evidence="1" id="KW-0812">Transmembrane</keyword>
<dbReference type="AlphaFoldDB" id="A0A8H6LW75"/>
<dbReference type="Proteomes" id="UP000521943">
    <property type="component" value="Unassembled WGS sequence"/>
</dbReference>